<sequence>MFGRDPRRKTGVFFYPCPAFTQFTPLACRRDSRVAGEKKYTCEELSTVFCKFQAVLSSLSLHTLWDPDDLKDPALFTAGHFFNGQPLNAVPEHRYSHMSVSWLSRSKHVYIGPLGKHFVYFEVRPPGRELSRVGGRADSGASTRAPSLLIELSRRMPLMPEHYSIISV</sequence>
<evidence type="ECO:0000313" key="2">
    <source>
        <dbReference type="Proteomes" id="UP000299102"/>
    </source>
</evidence>
<accession>A0A4C1U7E9</accession>
<name>A0A4C1U7E9_EUMVA</name>
<reference evidence="1 2" key="1">
    <citation type="journal article" date="2019" name="Commun. Biol.">
        <title>The bagworm genome reveals a unique fibroin gene that provides high tensile strength.</title>
        <authorList>
            <person name="Kono N."/>
            <person name="Nakamura H."/>
            <person name="Ohtoshi R."/>
            <person name="Tomita M."/>
            <person name="Numata K."/>
            <person name="Arakawa K."/>
        </authorList>
    </citation>
    <scope>NUCLEOTIDE SEQUENCE [LARGE SCALE GENOMIC DNA]</scope>
</reference>
<keyword evidence="2" id="KW-1185">Reference proteome</keyword>
<dbReference type="Proteomes" id="UP000299102">
    <property type="component" value="Unassembled WGS sequence"/>
</dbReference>
<comment type="caution">
    <text evidence="1">The sequence shown here is derived from an EMBL/GenBank/DDBJ whole genome shotgun (WGS) entry which is preliminary data.</text>
</comment>
<dbReference type="AlphaFoldDB" id="A0A4C1U7E9"/>
<protein>
    <submittedName>
        <fullName evidence="1">Uncharacterized protein</fullName>
    </submittedName>
</protein>
<gene>
    <name evidence="1" type="ORF">EVAR_10718_1</name>
</gene>
<proteinExistence type="predicted"/>
<organism evidence="1 2">
    <name type="scientific">Eumeta variegata</name>
    <name type="common">Bagworm moth</name>
    <name type="synonym">Eumeta japonica</name>
    <dbReference type="NCBI Taxonomy" id="151549"/>
    <lineage>
        <taxon>Eukaryota</taxon>
        <taxon>Metazoa</taxon>
        <taxon>Ecdysozoa</taxon>
        <taxon>Arthropoda</taxon>
        <taxon>Hexapoda</taxon>
        <taxon>Insecta</taxon>
        <taxon>Pterygota</taxon>
        <taxon>Neoptera</taxon>
        <taxon>Endopterygota</taxon>
        <taxon>Lepidoptera</taxon>
        <taxon>Glossata</taxon>
        <taxon>Ditrysia</taxon>
        <taxon>Tineoidea</taxon>
        <taxon>Psychidae</taxon>
        <taxon>Oiketicinae</taxon>
        <taxon>Eumeta</taxon>
    </lineage>
</organism>
<dbReference type="EMBL" id="BGZK01000137">
    <property type="protein sequence ID" value="GBP22208.1"/>
    <property type="molecule type" value="Genomic_DNA"/>
</dbReference>
<evidence type="ECO:0000313" key="1">
    <source>
        <dbReference type="EMBL" id="GBP22208.1"/>
    </source>
</evidence>